<dbReference type="Proteomes" id="UP000218689">
    <property type="component" value="Unassembled WGS sequence"/>
</dbReference>
<proteinExistence type="predicted"/>
<gene>
    <name evidence="1" type="ORF">RsY01_2100</name>
</gene>
<reference evidence="2" key="1">
    <citation type="submission" date="2017-08" db="EMBL/GenBank/DDBJ databases">
        <title>Draft genome sequence of Lactococcus sp. strain Rs-Y01, isolated from the gut of the lower termite Reticulitermes speratus.</title>
        <authorList>
            <person name="Ohkuma M."/>
            <person name="Yuki M."/>
        </authorList>
    </citation>
    <scope>NUCLEOTIDE SEQUENCE [LARGE SCALE GENOMIC DNA]</scope>
    <source>
        <strain evidence="2">Rs-Y01</strain>
    </source>
</reference>
<accession>A0A224XG10</accession>
<dbReference type="EMBL" id="BEDT01000008">
    <property type="protein sequence ID" value="GAX48471.1"/>
    <property type="molecule type" value="Genomic_DNA"/>
</dbReference>
<dbReference type="OrthoDB" id="2237258at2"/>
<evidence type="ECO:0000313" key="2">
    <source>
        <dbReference type="Proteomes" id="UP000218689"/>
    </source>
</evidence>
<dbReference type="PROSITE" id="PS51257">
    <property type="entry name" value="PROKAR_LIPOPROTEIN"/>
    <property type="match status" value="1"/>
</dbReference>
<name>A0A224XG10_9LACT</name>
<evidence type="ECO:0000313" key="1">
    <source>
        <dbReference type="EMBL" id="GAX48471.1"/>
    </source>
</evidence>
<sequence length="131" mass="14912">MKKTILIFITCLGFLLFLTGCKGSKKIQGTWKAQDAAATNVTITISKDTIKIGKETYDYTQNAVGVKNSYRYYGLKINKKMYSLIIPEKKNDVALLLQPDSEDNYLLGSLVYAMNKKSQPDYKEYVNEYLN</sequence>
<comment type="caution">
    <text evidence="1">The sequence shown here is derived from an EMBL/GenBank/DDBJ whole genome shotgun (WGS) entry which is preliminary data.</text>
</comment>
<keyword evidence="2" id="KW-1185">Reference proteome</keyword>
<organism evidence="1 2">
    <name type="scientific">Pseudolactococcus reticulitermitis</name>
    <dbReference type="NCBI Taxonomy" id="2025039"/>
    <lineage>
        <taxon>Bacteria</taxon>
        <taxon>Bacillati</taxon>
        <taxon>Bacillota</taxon>
        <taxon>Bacilli</taxon>
        <taxon>Lactobacillales</taxon>
        <taxon>Streptococcaceae</taxon>
        <taxon>Pseudolactococcus</taxon>
    </lineage>
</organism>
<dbReference type="AlphaFoldDB" id="A0A224XG10"/>
<dbReference type="RefSeq" id="WP_094785482.1">
    <property type="nucleotide sequence ID" value="NZ_BEDT01000008.1"/>
</dbReference>
<protein>
    <submittedName>
        <fullName evidence="1">Uncharacterized protein</fullName>
    </submittedName>
</protein>